<evidence type="ECO:0000256" key="5">
    <source>
        <dbReference type="ARBA" id="ARBA00023054"/>
    </source>
</evidence>
<dbReference type="Proteomes" id="UP000055024">
    <property type="component" value="Unassembled WGS sequence"/>
</dbReference>
<dbReference type="GO" id="GO:0000139">
    <property type="term" value="C:Golgi membrane"/>
    <property type="evidence" value="ECO:0007669"/>
    <property type="project" value="UniProtKB-SubCell"/>
</dbReference>
<evidence type="ECO:0000256" key="7">
    <source>
        <dbReference type="SAM" id="Coils"/>
    </source>
</evidence>
<evidence type="ECO:0000313" key="9">
    <source>
        <dbReference type="EMBL" id="KRZ04027.1"/>
    </source>
</evidence>
<evidence type="ECO:0000313" key="10">
    <source>
        <dbReference type="Proteomes" id="UP000055024"/>
    </source>
</evidence>
<keyword evidence="4" id="KW-0333">Golgi apparatus</keyword>
<evidence type="ECO:0000256" key="4">
    <source>
        <dbReference type="ARBA" id="ARBA00023034"/>
    </source>
</evidence>
<name>A0A0V1H0L1_9BILA</name>
<dbReference type="GO" id="GO:0000301">
    <property type="term" value="P:retrograde transport, vesicle recycling within Golgi"/>
    <property type="evidence" value="ECO:0007669"/>
    <property type="project" value="TreeGrafter"/>
</dbReference>
<dbReference type="GO" id="GO:0031985">
    <property type="term" value="C:Golgi cisterna"/>
    <property type="evidence" value="ECO:0007669"/>
    <property type="project" value="TreeGrafter"/>
</dbReference>
<dbReference type="GO" id="GO:0007030">
    <property type="term" value="P:Golgi organization"/>
    <property type="evidence" value="ECO:0007669"/>
    <property type="project" value="InterPro"/>
</dbReference>
<dbReference type="AlphaFoldDB" id="A0A0V1H0L1"/>
<comment type="caution">
    <text evidence="9">The sequence shown here is derived from an EMBL/GenBank/DDBJ whole genome shotgun (WGS) entry which is preliminary data.</text>
</comment>
<dbReference type="EMBL" id="JYDP01000174">
    <property type="protein sequence ID" value="KRZ04027.1"/>
    <property type="molecule type" value="Genomic_DNA"/>
</dbReference>
<keyword evidence="3 8" id="KW-1133">Transmembrane helix</keyword>
<protein>
    <submittedName>
        <fullName evidence="9">Golgin subfamily A member 5</fullName>
    </submittedName>
</protein>
<dbReference type="PANTHER" id="PTHR13815">
    <property type="entry name" value="GOLGIN-84"/>
    <property type="match status" value="1"/>
</dbReference>
<dbReference type="STRING" id="268475.A0A0V1H0L1"/>
<accession>A0A0V1H0L1</accession>
<feature type="coiled-coil region" evidence="7">
    <location>
        <begin position="441"/>
        <end position="475"/>
    </location>
</feature>
<keyword evidence="6 8" id="KW-0472">Membrane</keyword>
<dbReference type="PANTHER" id="PTHR13815:SF7">
    <property type="entry name" value="GOLGIN SUBFAMILY A MEMBER 5"/>
    <property type="match status" value="1"/>
</dbReference>
<keyword evidence="10" id="KW-1185">Reference proteome</keyword>
<keyword evidence="5 7" id="KW-0175">Coiled coil</keyword>
<feature type="transmembrane region" description="Helical" evidence="8">
    <location>
        <begin position="542"/>
        <end position="562"/>
    </location>
</feature>
<dbReference type="Pfam" id="PF09787">
    <property type="entry name" value="Golgin_A5"/>
    <property type="match status" value="1"/>
</dbReference>
<evidence type="ECO:0000256" key="2">
    <source>
        <dbReference type="ARBA" id="ARBA00022692"/>
    </source>
</evidence>
<evidence type="ECO:0000256" key="3">
    <source>
        <dbReference type="ARBA" id="ARBA00022989"/>
    </source>
</evidence>
<evidence type="ECO:0000256" key="6">
    <source>
        <dbReference type="ARBA" id="ARBA00023136"/>
    </source>
</evidence>
<keyword evidence="2 8" id="KW-0812">Transmembrane</keyword>
<feature type="coiled-coil region" evidence="7">
    <location>
        <begin position="235"/>
        <end position="269"/>
    </location>
</feature>
<proteinExistence type="predicted"/>
<dbReference type="OrthoDB" id="248903at2759"/>
<reference evidence="9 10" key="1">
    <citation type="submission" date="2015-01" db="EMBL/GenBank/DDBJ databases">
        <title>Evolution of Trichinella species and genotypes.</title>
        <authorList>
            <person name="Korhonen P.K."/>
            <person name="Edoardo P."/>
            <person name="Giuseppe L.R."/>
            <person name="Gasser R.B."/>
        </authorList>
    </citation>
    <scope>NUCLEOTIDE SEQUENCE [LARGE SCALE GENOMIC DNA]</scope>
    <source>
        <strain evidence="9">ISS1029</strain>
    </source>
</reference>
<organism evidence="9 10">
    <name type="scientific">Trichinella zimbabwensis</name>
    <dbReference type="NCBI Taxonomy" id="268475"/>
    <lineage>
        <taxon>Eukaryota</taxon>
        <taxon>Metazoa</taxon>
        <taxon>Ecdysozoa</taxon>
        <taxon>Nematoda</taxon>
        <taxon>Enoplea</taxon>
        <taxon>Dorylaimia</taxon>
        <taxon>Trichinellida</taxon>
        <taxon>Trichinellidae</taxon>
        <taxon>Trichinella</taxon>
    </lineage>
</organism>
<evidence type="ECO:0000256" key="1">
    <source>
        <dbReference type="ARBA" id="ARBA00004409"/>
    </source>
</evidence>
<gene>
    <name evidence="9" type="primary">Golga5</name>
    <name evidence="9" type="ORF">T11_17375</name>
</gene>
<evidence type="ECO:0000256" key="8">
    <source>
        <dbReference type="SAM" id="Phobius"/>
    </source>
</evidence>
<comment type="subcellular location">
    <subcellularLocation>
        <location evidence="1">Golgi apparatus membrane</location>
        <topology evidence="1">Single-pass type IV membrane protein</topology>
    </subcellularLocation>
</comment>
<dbReference type="InterPro" id="IPR019177">
    <property type="entry name" value="Golgin_subfamily_A_member_5"/>
</dbReference>
<feature type="coiled-coil region" evidence="7">
    <location>
        <begin position="333"/>
        <end position="416"/>
    </location>
</feature>
<sequence length="583" mass="67805">MAWLLDLKNKAENFLDSIDEIAAKKLQKSSLQPQQLNEIKIVCNPDDAITRANSENELLLLKNDQKSSGYSSAASSVPSKSQTPDLMTFELLPDQNNRFYHTHSRQSSDGSACSRFSGQTRGQFGNFESMPVEMLRSEEARDNQVTLLRRRVQELEHALQKKTERDEVELEKALKEDSFSMINNLNVQISNLQSSLEYERKAFKEKERQILASTQIMENENLKTVEKLKDSLCNLHEEKMKNNAMEKQLAQMKVELEAARSEFEIYKGKANHILQVMTRNILFFKEKMIESLKEDALKHANNVESTAALDVSDAPKAEPDLFQQSAIEANVQLDQLKNQTDLETRLLAEQQQLMNKVQHLEDQLHLENMQSVQYRMKISELQQQLHTARAELHEVQETLELKLKEKDKEIDRLTREVWVCIMRISVVLSKQCRNCDSPSRIKSLMDNLIRKQNIIEQMEIERQAMQFQLQRLEATSVDCDSTARYHGYYKFDSLSKYTNRLRVPSCLMNSQLMSVYNTVILRLFSFTECLESVLLGYPLSRFLFMFYVILLHFWVLFVLFTYTPEMHEKEYMLTTPMPSSSAL</sequence>